<feature type="domain" description="BBS2 GAE" evidence="9">
    <location>
        <begin position="371"/>
        <end position="451"/>
    </location>
</feature>
<evidence type="ECO:0000256" key="2">
    <source>
        <dbReference type="ARBA" id="ARBA00004245"/>
    </source>
</evidence>
<dbReference type="Proteomes" id="UP000639338">
    <property type="component" value="Unassembled WGS sequence"/>
</dbReference>
<dbReference type="InterPro" id="IPR029430">
    <property type="entry name" value="BBS2_N"/>
</dbReference>
<dbReference type="GO" id="GO:0031514">
    <property type="term" value="C:motile cilium"/>
    <property type="evidence" value="ECO:0007669"/>
    <property type="project" value="TreeGrafter"/>
</dbReference>
<dbReference type="PANTHER" id="PTHR32465">
    <property type="entry name" value="BARDET-BIEDL SYNDROME 2 PROTEIN"/>
    <property type="match status" value="1"/>
</dbReference>
<gene>
    <name evidence="13" type="ORF">HCN44_005379</name>
</gene>
<dbReference type="GO" id="GO:0034464">
    <property type="term" value="C:BBSome"/>
    <property type="evidence" value="ECO:0007669"/>
    <property type="project" value="UniProtKB-UniRule"/>
</dbReference>
<evidence type="ECO:0000259" key="11">
    <source>
        <dbReference type="Pfam" id="PF23350"/>
    </source>
</evidence>
<dbReference type="InterPro" id="IPR055379">
    <property type="entry name" value="BBS2_pf_dom"/>
</dbReference>
<dbReference type="Pfam" id="PF23353">
    <property type="entry name" value="BBS2_hp"/>
    <property type="match status" value="1"/>
</dbReference>
<dbReference type="GO" id="GO:0036064">
    <property type="term" value="C:ciliary basal body"/>
    <property type="evidence" value="ECO:0007669"/>
    <property type="project" value="TreeGrafter"/>
</dbReference>
<organism evidence="13 14">
    <name type="scientific">Aphidius gifuensis</name>
    <name type="common">Parasitoid wasp</name>
    <dbReference type="NCBI Taxonomy" id="684658"/>
    <lineage>
        <taxon>Eukaryota</taxon>
        <taxon>Metazoa</taxon>
        <taxon>Ecdysozoa</taxon>
        <taxon>Arthropoda</taxon>
        <taxon>Hexapoda</taxon>
        <taxon>Insecta</taxon>
        <taxon>Pterygota</taxon>
        <taxon>Neoptera</taxon>
        <taxon>Endopterygota</taxon>
        <taxon>Hymenoptera</taxon>
        <taxon>Apocrita</taxon>
        <taxon>Ichneumonoidea</taxon>
        <taxon>Braconidae</taxon>
        <taxon>Aphidiinae</taxon>
        <taxon>Aphidius</taxon>
    </lineage>
</organism>
<sequence>MAAFSLNLQRKIVPGLVTCGKFDGSHACLVVATPAGNILVHSPHRQPPTNFEGHENLERRLEWNGEVAELQIGRQVISLCTGRLTDDERDILLIGTMTHVLAYQVEENADLFYKEMADGAYSLAVGKLSWLPNNVTIVGGNCSVTVLDSEGTEVYWTVMGDIVRSVAILDFDGDGENELLAGTDDFEIRVLKENSVLWETKETAAVSVLLPLPGRKFAYIVDNGTVGVYEGSQRLWRVKSKHKVVAVRSYDVNGDGAMELVAGWGNGKVDARPHNNGDVLFKIQLASGIAGIVEADYRRTGRPDLVIVSANGEVRGYAAGSIVEIPEPGEMLRKLMAKKHSLQLELRQRAASLQTYLGTKLMASIFTSRGAARLALAAGPGLLIHTATVFAEGVFEGETLVSHPAQPQGELEIELKPSKNMLIDIHVNVNLGSLDAEVLQVVELSRQLPIFCMYEIISPPDVLPETLKSCGVVFEIAERPKRVIMWLNQCLLLTEELLVAEDGSNGFIEIWLRGMRDDKIHCFRASATGRASIQTEDPNFAGDIVQSLATYLGIQELSSEARFPAEELKLSSALERIKDLREVEARLQADAAGSSALLKNLVIRLEDARILEDAEGMRRRLVQLKTVNGDVMREHEIRMSSTREISITLKELNMGVRYASRLRVGRASTSAVSRCRNAIKNGDPRTLIQALQSG</sequence>
<comment type="subcellular location">
    <subcellularLocation>
        <location evidence="1">Cell projection</location>
        <location evidence="1">Cilium</location>
    </subcellularLocation>
    <subcellularLocation>
        <location evidence="2">Cytoplasm</location>
        <location evidence="2">Cytoskeleton</location>
    </subcellularLocation>
</comment>
<protein>
    <recommendedName>
        <fullName evidence="7">Bardet-Biedl syndrome 2 protein homolog</fullName>
    </recommendedName>
</protein>
<dbReference type="GO" id="GO:1905515">
    <property type="term" value="P:non-motile cilium assembly"/>
    <property type="evidence" value="ECO:0007669"/>
    <property type="project" value="InterPro"/>
</dbReference>
<evidence type="ECO:0000256" key="1">
    <source>
        <dbReference type="ARBA" id="ARBA00004138"/>
    </source>
</evidence>
<reference evidence="13 14" key="1">
    <citation type="submission" date="2020-08" db="EMBL/GenBank/DDBJ databases">
        <title>Aphidius gifuensis genome sequencing and assembly.</title>
        <authorList>
            <person name="Du Z."/>
        </authorList>
    </citation>
    <scope>NUCLEOTIDE SEQUENCE [LARGE SCALE GENOMIC DNA]</scope>
    <source>
        <strain evidence="13">YNYX2018</strain>
        <tissue evidence="13">Adults</tissue>
    </source>
</reference>
<dbReference type="GO" id="GO:0043005">
    <property type="term" value="C:neuron projection"/>
    <property type="evidence" value="ECO:0007669"/>
    <property type="project" value="TreeGrafter"/>
</dbReference>
<evidence type="ECO:0000313" key="13">
    <source>
        <dbReference type="EMBL" id="KAF7997102.1"/>
    </source>
</evidence>
<evidence type="ECO:0000256" key="5">
    <source>
        <dbReference type="ARBA" id="ARBA00023212"/>
    </source>
</evidence>
<feature type="domain" description="Ciliary BBSome complex subunit 2 middle region" evidence="10">
    <location>
        <begin position="165"/>
        <end position="272"/>
    </location>
</feature>
<evidence type="ECO:0000259" key="12">
    <source>
        <dbReference type="Pfam" id="PF23353"/>
    </source>
</evidence>
<feature type="domain" description="Ciliary BBSome complex subunit 2 N-terminal" evidence="8">
    <location>
        <begin position="18"/>
        <end position="126"/>
    </location>
</feature>
<dbReference type="Pfam" id="PF14783">
    <property type="entry name" value="BBS2_Mid"/>
    <property type="match status" value="1"/>
</dbReference>
<evidence type="ECO:0000256" key="3">
    <source>
        <dbReference type="ARBA" id="ARBA00022490"/>
    </source>
</evidence>
<proteinExistence type="predicted"/>
<feature type="domain" description="BBS2 platform" evidence="11">
    <location>
        <begin position="464"/>
        <end position="552"/>
    </location>
</feature>
<feature type="domain" description="BBS2 hairpin" evidence="12">
    <location>
        <begin position="564"/>
        <end position="661"/>
    </location>
</feature>
<dbReference type="SUPFAM" id="SSF69318">
    <property type="entry name" value="Integrin alpha N-terminal domain"/>
    <property type="match status" value="1"/>
</dbReference>
<dbReference type="InterPro" id="IPR029429">
    <property type="entry name" value="BBS2_Mid"/>
</dbReference>
<dbReference type="InterPro" id="IPR029333">
    <property type="entry name" value="BBS2_GAE_dom"/>
</dbReference>
<evidence type="ECO:0000256" key="4">
    <source>
        <dbReference type="ARBA" id="ARBA00023069"/>
    </source>
</evidence>
<keyword evidence="14" id="KW-1185">Reference proteome</keyword>
<evidence type="ECO:0000313" key="14">
    <source>
        <dbReference type="Proteomes" id="UP000639338"/>
    </source>
</evidence>
<evidence type="ECO:0000259" key="8">
    <source>
        <dbReference type="Pfam" id="PF14781"/>
    </source>
</evidence>
<dbReference type="Pfam" id="PF14781">
    <property type="entry name" value="BBS2_N"/>
    <property type="match status" value="1"/>
</dbReference>
<accession>A0A834Y5E6</accession>
<evidence type="ECO:0000256" key="7">
    <source>
        <dbReference type="PIRNR" id="PIRNR013684"/>
    </source>
</evidence>
<dbReference type="InterPro" id="IPR028994">
    <property type="entry name" value="Integrin_alpha_N"/>
</dbReference>
<evidence type="ECO:0000256" key="6">
    <source>
        <dbReference type="ARBA" id="ARBA00023273"/>
    </source>
</evidence>
<dbReference type="GO" id="GO:0016020">
    <property type="term" value="C:membrane"/>
    <property type="evidence" value="ECO:0007669"/>
    <property type="project" value="TreeGrafter"/>
</dbReference>
<dbReference type="Pfam" id="PF23350">
    <property type="entry name" value="BBS2_pf"/>
    <property type="match status" value="1"/>
</dbReference>
<dbReference type="EMBL" id="JACMRX010000001">
    <property type="protein sequence ID" value="KAF7997102.1"/>
    <property type="molecule type" value="Genomic_DNA"/>
</dbReference>
<dbReference type="OrthoDB" id="2120021at2759"/>
<keyword evidence="4 7" id="KW-0969">Cilium</keyword>
<dbReference type="InterPro" id="IPR016616">
    <property type="entry name" value="Bardet-Biedl_syndrome_2_prot"/>
</dbReference>
<dbReference type="Pfam" id="PF14782">
    <property type="entry name" value="BBS2_GAE"/>
    <property type="match status" value="1"/>
</dbReference>
<comment type="caution">
    <text evidence="13">The sequence shown here is derived from an EMBL/GenBank/DDBJ whole genome shotgun (WGS) entry which is preliminary data.</text>
</comment>
<dbReference type="AlphaFoldDB" id="A0A834Y5E6"/>
<keyword evidence="3 7" id="KW-0963">Cytoplasm</keyword>
<dbReference type="PANTHER" id="PTHR32465:SF0">
    <property type="entry name" value="BARDET-BIEDL SYNDROME 2 PROTEIN"/>
    <property type="match status" value="1"/>
</dbReference>
<name>A0A834Y5E6_APHGI</name>
<dbReference type="PIRSF" id="PIRSF013684">
    <property type="entry name" value="BBS2"/>
    <property type="match status" value="1"/>
</dbReference>
<evidence type="ECO:0000259" key="9">
    <source>
        <dbReference type="Pfam" id="PF14782"/>
    </source>
</evidence>
<keyword evidence="5 7" id="KW-0206">Cytoskeleton</keyword>
<evidence type="ECO:0000259" key="10">
    <source>
        <dbReference type="Pfam" id="PF14783"/>
    </source>
</evidence>
<dbReference type="InterPro" id="IPR055380">
    <property type="entry name" value="BBS2_hp_dom"/>
</dbReference>
<keyword evidence="6 7" id="KW-0966">Cell projection</keyword>